<dbReference type="Proteomes" id="UP000054166">
    <property type="component" value="Unassembled WGS sequence"/>
</dbReference>
<reference evidence="3" key="2">
    <citation type="submission" date="2015-01" db="EMBL/GenBank/DDBJ databases">
        <title>Evolutionary Origins and Diversification of the Mycorrhizal Mutualists.</title>
        <authorList>
            <consortium name="DOE Joint Genome Institute"/>
            <consortium name="Mycorrhizal Genomics Consortium"/>
            <person name="Kohler A."/>
            <person name="Kuo A."/>
            <person name="Nagy L.G."/>
            <person name="Floudas D."/>
            <person name="Copeland A."/>
            <person name="Barry K.W."/>
            <person name="Cichocki N."/>
            <person name="Veneault-Fourrey C."/>
            <person name="LaButti K."/>
            <person name="Lindquist E.A."/>
            <person name="Lipzen A."/>
            <person name="Lundell T."/>
            <person name="Morin E."/>
            <person name="Murat C."/>
            <person name="Riley R."/>
            <person name="Ohm R."/>
            <person name="Sun H."/>
            <person name="Tunlid A."/>
            <person name="Henrissat B."/>
            <person name="Grigoriev I.V."/>
            <person name="Hibbett D.S."/>
            <person name="Martin F."/>
        </authorList>
    </citation>
    <scope>NUCLEOTIDE SEQUENCE [LARGE SCALE GENOMIC DNA]</scope>
    <source>
        <strain evidence="3">F 1598</strain>
    </source>
</reference>
<dbReference type="Pfam" id="PF14441">
    <property type="entry name" value="OTT_1508_deam"/>
    <property type="match status" value="1"/>
</dbReference>
<gene>
    <name evidence="2" type="ORF">PILCRDRAFT_255104</name>
</gene>
<dbReference type="HOGENOM" id="CLU_021112_0_0_1"/>
<sequence length="430" mass="47993">MVRSGQMEKAIMEECGRSDCHSALTNLMATFESLQLNPSRPHDAMYNVDTCVEFHRLLLATLLAYGKGLCALSKPICGDVEAMAKRCQQVEYAGGLLGQIVSSLMLRQHLSVCEGCLSIPSNSVKHLRLYLNYTAFPHDGCLNPPGDDSESAIKTSSEALADVYLTWVRLQVSYWLGVGTASRAFSAPLIASSALPSISLIAMRYPDGPCEVEPWQDTVNDLFRQTPAHYNAKQVVDVVTSISNQPEKPDQHHVFDLWKAITNGKNITKKCAIHCEAALASLAKYSHELPIDRFGDNLDLIQLLQNTDPSMIAVSKRCCPACWKLLSTMDPTNRFGVRSCHPTLYKVELPPWLPRDVMKELVAKFEDILRDEIFDMMLENVRRNKARRLSGQSTSAMSTGSHRNNPTRAKYHDRDARDLTDIDYTAVIDD</sequence>
<protein>
    <submittedName>
        <fullName evidence="2">Uncharacterized protein</fullName>
    </submittedName>
</protein>
<reference evidence="2 3" key="1">
    <citation type="submission" date="2014-04" db="EMBL/GenBank/DDBJ databases">
        <authorList>
            <consortium name="DOE Joint Genome Institute"/>
            <person name="Kuo A."/>
            <person name="Tarkka M."/>
            <person name="Buscot F."/>
            <person name="Kohler A."/>
            <person name="Nagy L.G."/>
            <person name="Floudas D."/>
            <person name="Copeland A."/>
            <person name="Barry K.W."/>
            <person name="Cichocki N."/>
            <person name="Veneault-Fourrey C."/>
            <person name="LaButti K."/>
            <person name="Lindquist E.A."/>
            <person name="Lipzen A."/>
            <person name="Lundell T."/>
            <person name="Morin E."/>
            <person name="Murat C."/>
            <person name="Sun H."/>
            <person name="Tunlid A."/>
            <person name="Henrissat B."/>
            <person name="Grigoriev I.V."/>
            <person name="Hibbett D.S."/>
            <person name="Martin F."/>
            <person name="Nordberg H.P."/>
            <person name="Cantor M.N."/>
            <person name="Hua S.X."/>
        </authorList>
    </citation>
    <scope>NUCLEOTIDE SEQUENCE [LARGE SCALE GENOMIC DNA]</scope>
    <source>
        <strain evidence="2 3">F 1598</strain>
    </source>
</reference>
<dbReference type="InterPro" id="IPR027796">
    <property type="entry name" value="OTT_1508_deam-like"/>
</dbReference>
<proteinExistence type="predicted"/>
<evidence type="ECO:0000256" key="1">
    <source>
        <dbReference type="SAM" id="MobiDB-lite"/>
    </source>
</evidence>
<name>A0A0C3G9D9_PILCF</name>
<evidence type="ECO:0000313" key="3">
    <source>
        <dbReference type="Proteomes" id="UP000054166"/>
    </source>
</evidence>
<dbReference type="OrthoDB" id="4137658at2759"/>
<feature type="compositionally biased region" description="Polar residues" evidence="1">
    <location>
        <begin position="390"/>
        <end position="407"/>
    </location>
</feature>
<accession>A0A0C3G9D9</accession>
<evidence type="ECO:0000313" key="2">
    <source>
        <dbReference type="EMBL" id="KIM88364.1"/>
    </source>
</evidence>
<organism evidence="2 3">
    <name type="scientific">Piloderma croceum (strain F 1598)</name>
    <dbReference type="NCBI Taxonomy" id="765440"/>
    <lineage>
        <taxon>Eukaryota</taxon>
        <taxon>Fungi</taxon>
        <taxon>Dikarya</taxon>
        <taxon>Basidiomycota</taxon>
        <taxon>Agaricomycotina</taxon>
        <taxon>Agaricomycetes</taxon>
        <taxon>Agaricomycetidae</taxon>
        <taxon>Atheliales</taxon>
        <taxon>Atheliaceae</taxon>
        <taxon>Piloderma</taxon>
    </lineage>
</organism>
<feature type="region of interest" description="Disordered" evidence="1">
    <location>
        <begin position="385"/>
        <end position="412"/>
    </location>
</feature>
<keyword evidence="3" id="KW-1185">Reference proteome</keyword>
<dbReference type="InParanoid" id="A0A0C3G9D9"/>
<dbReference type="STRING" id="765440.A0A0C3G9D9"/>
<dbReference type="AlphaFoldDB" id="A0A0C3G9D9"/>
<dbReference type="EMBL" id="KN832977">
    <property type="protein sequence ID" value="KIM88364.1"/>
    <property type="molecule type" value="Genomic_DNA"/>
</dbReference>